<keyword evidence="2" id="KW-0732">Signal</keyword>
<dbReference type="Proteomes" id="UP000006049">
    <property type="component" value="Chromosome"/>
</dbReference>
<feature type="region of interest" description="Disordered" evidence="1">
    <location>
        <begin position="207"/>
        <end position="226"/>
    </location>
</feature>
<dbReference type="RefSeq" id="WP_014783042.1">
    <property type="nucleotide sequence ID" value="NC_018013.1"/>
</dbReference>
<dbReference type="HOGENOM" id="CLU_1292506_0_0_10"/>
<dbReference type="PROSITE" id="PS51257">
    <property type="entry name" value="PROKAR_LIPOPROTEIN"/>
    <property type="match status" value="1"/>
</dbReference>
<accession>I3YXS5</accession>
<dbReference type="OrthoDB" id="1427559at2"/>
<organism evidence="3 4">
    <name type="scientific">Aequorivita sublithincola (strain DSM 14238 / LMG 21431 / ACAM 643 / 9-3)</name>
    <dbReference type="NCBI Taxonomy" id="746697"/>
    <lineage>
        <taxon>Bacteria</taxon>
        <taxon>Pseudomonadati</taxon>
        <taxon>Bacteroidota</taxon>
        <taxon>Flavobacteriia</taxon>
        <taxon>Flavobacteriales</taxon>
        <taxon>Flavobacteriaceae</taxon>
        <taxon>Aequorivita</taxon>
    </lineage>
</organism>
<name>I3YXS5_AEQSU</name>
<evidence type="ECO:0008006" key="5">
    <source>
        <dbReference type="Google" id="ProtNLM"/>
    </source>
</evidence>
<dbReference type="STRING" id="746697.Aeqsu_2333"/>
<evidence type="ECO:0000313" key="4">
    <source>
        <dbReference type="Proteomes" id="UP000006049"/>
    </source>
</evidence>
<evidence type="ECO:0000313" key="3">
    <source>
        <dbReference type="EMBL" id="AFL81793.1"/>
    </source>
</evidence>
<dbReference type="KEGG" id="asl:Aeqsu_2333"/>
<feature type="chain" id="PRO_5003683152" description="Lipoprotein" evidence="2">
    <location>
        <begin position="22"/>
        <end position="226"/>
    </location>
</feature>
<keyword evidence="4" id="KW-1185">Reference proteome</keyword>
<evidence type="ECO:0000256" key="1">
    <source>
        <dbReference type="SAM" id="MobiDB-lite"/>
    </source>
</evidence>
<dbReference type="EMBL" id="CP003280">
    <property type="protein sequence ID" value="AFL81793.1"/>
    <property type="molecule type" value="Genomic_DNA"/>
</dbReference>
<gene>
    <name evidence="3" type="ordered locus">Aeqsu_2333</name>
</gene>
<sequence length="226" mass="25630">MTTKMTNRFLLLIFTSLLFIACENPTHTEPPYEGPPKDNIISVEQAQEMYDAYSERRSGIIQKYEDSVLPSPEKFTPTRYAEYDLKTIKQYIAYIEHEAKEANVDINTLRFYLSNYPNSDKFPNGDVVKYPRRNSFFVVPTMSYKGENVGFSIEDIDGKYTAVPLKGRNSNEERTQDNDQTDSTGQMNEAGFFMSNNATVGETTSLILNDGTITPPPGNNPFDHGN</sequence>
<dbReference type="eggNOG" id="ENOG5031UEV">
    <property type="taxonomic scope" value="Bacteria"/>
</dbReference>
<reference evidence="3 4" key="1">
    <citation type="submission" date="2012-06" db="EMBL/GenBank/DDBJ databases">
        <title>The complete genome of Aequorivita sublithincola DSM 14238.</title>
        <authorList>
            <consortium name="US DOE Joint Genome Institute (JGI-PGF)"/>
            <person name="Lucas S."/>
            <person name="Copeland A."/>
            <person name="Lapidus A."/>
            <person name="Goodwin L."/>
            <person name="Pitluck S."/>
            <person name="Peters L."/>
            <person name="Munk A.C.C."/>
            <person name="Kyrpides N."/>
            <person name="Mavromatis K."/>
            <person name="Pagani I."/>
            <person name="Ivanova N."/>
            <person name="Ovchinnikova G."/>
            <person name="Zeytun A."/>
            <person name="Detter J.C."/>
            <person name="Han C."/>
            <person name="Land M."/>
            <person name="Hauser L."/>
            <person name="Markowitz V."/>
            <person name="Cheng J.-F."/>
            <person name="Hugenholtz P."/>
            <person name="Woyke T."/>
            <person name="Wu D."/>
            <person name="Tindall B."/>
            <person name="Faehnrich R."/>
            <person name="Brambilla E."/>
            <person name="Klenk H.-P."/>
            <person name="Eisen J.A."/>
        </authorList>
    </citation>
    <scope>NUCLEOTIDE SEQUENCE [LARGE SCALE GENOMIC DNA]</scope>
    <source>
        <strain evidence="4">DSM 14238 / LMG 21431 / ACAM 643 / 9-3</strain>
    </source>
</reference>
<feature type="region of interest" description="Disordered" evidence="1">
    <location>
        <begin position="163"/>
        <end position="189"/>
    </location>
</feature>
<feature type="signal peptide" evidence="2">
    <location>
        <begin position="1"/>
        <end position="21"/>
    </location>
</feature>
<evidence type="ECO:0000256" key="2">
    <source>
        <dbReference type="SAM" id="SignalP"/>
    </source>
</evidence>
<dbReference type="AlphaFoldDB" id="I3YXS5"/>
<protein>
    <recommendedName>
        <fullName evidence="5">Lipoprotein</fullName>
    </recommendedName>
</protein>
<proteinExistence type="predicted"/>